<dbReference type="PANTHER" id="PTHR42988">
    <property type="entry name" value="PHOSPHOHYDROLASE"/>
    <property type="match status" value="1"/>
</dbReference>
<keyword evidence="3" id="KW-0408">Iron</keyword>
<keyword evidence="2" id="KW-0378">Hydrolase</keyword>
<keyword evidence="6" id="KW-0812">Transmembrane</keyword>
<feature type="compositionally biased region" description="Acidic residues" evidence="5">
    <location>
        <begin position="69"/>
        <end position="78"/>
    </location>
</feature>
<dbReference type="GO" id="GO:0016787">
    <property type="term" value="F:hydrolase activity"/>
    <property type="evidence" value="ECO:0007669"/>
    <property type="project" value="UniProtKB-KW"/>
</dbReference>
<reference evidence="9" key="2">
    <citation type="submission" date="2021-04" db="EMBL/GenBank/DDBJ databases">
        <authorList>
            <person name="Gilroy R."/>
        </authorList>
    </citation>
    <scope>NUCLEOTIDE SEQUENCE</scope>
    <source>
        <strain evidence="9">CHK198-12963</strain>
    </source>
</reference>
<gene>
    <name evidence="9" type="ORF">H9931_11400</name>
</gene>
<feature type="transmembrane region" description="Helical" evidence="6">
    <location>
        <begin position="7"/>
        <end position="28"/>
    </location>
</feature>
<evidence type="ECO:0000313" key="9">
    <source>
        <dbReference type="EMBL" id="HJC67300.1"/>
    </source>
</evidence>
<dbReference type="AlphaFoldDB" id="A0A9D2TED9"/>
<dbReference type="PROSITE" id="PS51257">
    <property type="entry name" value="PROKAR_LIPOPROTEIN"/>
    <property type="match status" value="1"/>
</dbReference>
<evidence type="ECO:0000256" key="4">
    <source>
        <dbReference type="ARBA" id="ARBA00025742"/>
    </source>
</evidence>
<dbReference type="EMBL" id="DWWB01000063">
    <property type="protein sequence ID" value="HJC67300.1"/>
    <property type="molecule type" value="Genomic_DNA"/>
</dbReference>
<evidence type="ECO:0000259" key="8">
    <source>
        <dbReference type="Pfam" id="PF17839"/>
    </source>
</evidence>
<dbReference type="Proteomes" id="UP000823863">
    <property type="component" value="Unassembled WGS sequence"/>
</dbReference>
<evidence type="ECO:0000256" key="5">
    <source>
        <dbReference type="SAM" id="MobiDB-lite"/>
    </source>
</evidence>
<feature type="domain" description="Cyclic nucleotide phosphodiesterase C-terminal" evidence="8">
    <location>
        <begin position="402"/>
        <end position="505"/>
    </location>
</feature>
<evidence type="ECO:0000256" key="3">
    <source>
        <dbReference type="ARBA" id="ARBA00023004"/>
    </source>
</evidence>
<dbReference type="Pfam" id="PF17839">
    <property type="entry name" value="CNP_C_terminal"/>
    <property type="match status" value="1"/>
</dbReference>
<protein>
    <submittedName>
        <fullName evidence="9">Metallophosphoesterase</fullName>
    </submittedName>
</protein>
<feature type="domain" description="Calcineurin-like phosphoesterase" evidence="7">
    <location>
        <begin position="111"/>
        <end position="349"/>
    </location>
</feature>
<dbReference type="InterPro" id="IPR029052">
    <property type="entry name" value="Metallo-depent_PP-like"/>
</dbReference>
<dbReference type="Pfam" id="PF00149">
    <property type="entry name" value="Metallophos"/>
    <property type="match status" value="1"/>
</dbReference>
<keyword evidence="6" id="KW-0472">Membrane</keyword>
<dbReference type="Gene3D" id="3.60.21.10">
    <property type="match status" value="1"/>
</dbReference>
<keyword evidence="1" id="KW-0479">Metal-binding</keyword>
<name>A0A9D2TED9_9FIRM</name>
<evidence type="ECO:0000313" key="10">
    <source>
        <dbReference type="Proteomes" id="UP000823863"/>
    </source>
</evidence>
<dbReference type="GO" id="GO:0046872">
    <property type="term" value="F:metal ion binding"/>
    <property type="evidence" value="ECO:0007669"/>
    <property type="project" value="UniProtKB-KW"/>
</dbReference>
<dbReference type="InterPro" id="IPR050884">
    <property type="entry name" value="CNP_phosphodiesterase-III"/>
</dbReference>
<dbReference type="InterPro" id="IPR004843">
    <property type="entry name" value="Calcineurin-like_PHP"/>
</dbReference>
<comment type="similarity">
    <text evidence="4">Belongs to the cyclic nucleotide phosphodiesterase class-III family.</text>
</comment>
<evidence type="ECO:0000256" key="1">
    <source>
        <dbReference type="ARBA" id="ARBA00022723"/>
    </source>
</evidence>
<dbReference type="PANTHER" id="PTHR42988:SF2">
    <property type="entry name" value="CYCLIC NUCLEOTIDE PHOSPHODIESTERASE CBUA0032-RELATED"/>
    <property type="match status" value="1"/>
</dbReference>
<comment type="caution">
    <text evidence="9">The sequence shown here is derived from an EMBL/GenBank/DDBJ whole genome shotgun (WGS) entry which is preliminary data.</text>
</comment>
<proteinExistence type="inferred from homology"/>
<organism evidence="9 10">
    <name type="scientific">Candidatus Enterocloster excrementigallinarum</name>
    <dbReference type="NCBI Taxonomy" id="2838558"/>
    <lineage>
        <taxon>Bacteria</taxon>
        <taxon>Bacillati</taxon>
        <taxon>Bacillota</taxon>
        <taxon>Clostridia</taxon>
        <taxon>Lachnospirales</taxon>
        <taxon>Lachnospiraceae</taxon>
        <taxon>Enterocloster</taxon>
    </lineage>
</organism>
<feature type="region of interest" description="Disordered" evidence="5">
    <location>
        <begin position="34"/>
        <end position="82"/>
    </location>
</feature>
<dbReference type="InterPro" id="IPR040869">
    <property type="entry name" value="CNP_C"/>
</dbReference>
<evidence type="ECO:0000256" key="2">
    <source>
        <dbReference type="ARBA" id="ARBA00022801"/>
    </source>
</evidence>
<reference evidence="9" key="1">
    <citation type="journal article" date="2021" name="PeerJ">
        <title>Extensive microbial diversity within the chicken gut microbiome revealed by metagenomics and culture.</title>
        <authorList>
            <person name="Gilroy R."/>
            <person name="Ravi A."/>
            <person name="Getino M."/>
            <person name="Pursley I."/>
            <person name="Horton D.L."/>
            <person name="Alikhan N.F."/>
            <person name="Baker D."/>
            <person name="Gharbi K."/>
            <person name="Hall N."/>
            <person name="Watson M."/>
            <person name="Adriaenssens E.M."/>
            <person name="Foster-Nyarko E."/>
            <person name="Jarju S."/>
            <person name="Secka A."/>
            <person name="Antonio M."/>
            <person name="Oren A."/>
            <person name="Chaudhuri R.R."/>
            <person name="La Ragione R."/>
            <person name="Hildebrand F."/>
            <person name="Pallen M.J."/>
        </authorList>
    </citation>
    <scope>NUCLEOTIDE SEQUENCE</scope>
    <source>
        <strain evidence="9">CHK198-12963</strain>
    </source>
</reference>
<accession>A0A9D2TED9</accession>
<evidence type="ECO:0000259" key="7">
    <source>
        <dbReference type="Pfam" id="PF00149"/>
    </source>
</evidence>
<keyword evidence="6" id="KW-1133">Transmembrane helix</keyword>
<dbReference type="SUPFAM" id="SSF56300">
    <property type="entry name" value="Metallo-dependent phosphatases"/>
    <property type="match status" value="1"/>
</dbReference>
<evidence type="ECO:0000256" key="6">
    <source>
        <dbReference type="SAM" id="Phobius"/>
    </source>
</evidence>
<sequence>MKWKTQIISALIHAAVLLACFGVLFVLVRLTEPENNRQGGGAGQETSREGEDRETEAETEPERGTASVAEEEDGEEPQEEHFSKGYGYAGWEAVLEDLWSPPQEEPYVPPTVILATDLHYQSHQADDGGQAFRTFVNTCDGKVVEYLPELLEAFLDEVIEKEPTALVLSGDITMNGEALNHQELAQRLKRVREAGIQVLVIPGNHDINNTNAAVYLGAEKSQTPSVTGSEFAEIYHDYGYDQAFSRDETSLSYAYALDEKNWLLMLDSAQYDPVNLVEGRIRDTTLEWMEGILQEAEANGIFVLPIAHHNLLSQSRMYTTQCTMENHLQVIALLEKYGCPLFLSGHLHVQRIHQYRSEPGVPQEEAGIREIVTDALSIPPCQYGFLEWKEDGSLEYSTAAVNVSAWAAETGNENPDLLDFEDWSYRYIRELISSQIAASIRNLGEEITWSMAGTYASVYMDYYAGRAINQEDVRSTIGYRWWQRNLPDSPMLREIEAMMADSERDNNYLLLPGVL</sequence>